<evidence type="ECO:0000313" key="2">
    <source>
        <dbReference type="Proteomes" id="UP000299102"/>
    </source>
</evidence>
<reference evidence="1 2" key="1">
    <citation type="journal article" date="2019" name="Commun. Biol.">
        <title>The bagworm genome reveals a unique fibroin gene that provides high tensile strength.</title>
        <authorList>
            <person name="Kono N."/>
            <person name="Nakamura H."/>
            <person name="Ohtoshi R."/>
            <person name="Tomita M."/>
            <person name="Numata K."/>
            <person name="Arakawa K."/>
        </authorList>
    </citation>
    <scope>NUCLEOTIDE SEQUENCE [LARGE SCALE GENOMIC DNA]</scope>
</reference>
<sequence>MLRVQIKRKLFFLPHNTETHLPTIFSFDIRCSVFERSGLSQCKQKADGALVTRRCGVSGIEDLSALRATKLVVQRGLHGVPVIGGFRAASCRHLPTNPNDAGAVFRRSHMSGDEFTHSQLKGKQVSVEAIHGLIVSVFMHTESFAYFACGYGCICVQSISPRFLSPDHDLEPVIVLDSDPALGQDYNQVIPKELAVTSKTHIPPLNYFIVK</sequence>
<keyword evidence="2" id="KW-1185">Reference proteome</keyword>
<protein>
    <submittedName>
        <fullName evidence="1">Uncharacterized protein</fullName>
    </submittedName>
</protein>
<evidence type="ECO:0000313" key="1">
    <source>
        <dbReference type="EMBL" id="GBP04612.1"/>
    </source>
</evidence>
<name>A0A4C1SR52_EUMVA</name>
<organism evidence="1 2">
    <name type="scientific">Eumeta variegata</name>
    <name type="common">Bagworm moth</name>
    <name type="synonym">Eumeta japonica</name>
    <dbReference type="NCBI Taxonomy" id="151549"/>
    <lineage>
        <taxon>Eukaryota</taxon>
        <taxon>Metazoa</taxon>
        <taxon>Ecdysozoa</taxon>
        <taxon>Arthropoda</taxon>
        <taxon>Hexapoda</taxon>
        <taxon>Insecta</taxon>
        <taxon>Pterygota</taxon>
        <taxon>Neoptera</taxon>
        <taxon>Endopterygota</taxon>
        <taxon>Lepidoptera</taxon>
        <taxon>Glossata</taxon>
        <taxon>Ditrysia</taxon>
        <taxon>Tineoidea</taxon>
        <taxon>Psychidae</taxon>
        <taxon>Oiketicinae</taxon>
        <taxon>Eumeta</taxon>
    </lineage>
</organism>
<accession>A0A4C1SR52</accession>
<gene>
    <name evidence="1" type="ORF">EVAR_3953_1</name>
</gene>
<dbReference type="Proteomes" id="UP000299102">
    <property type="component" value="Unassembled WGS sequence"/>
</dbReference>
<comment type="caution">
    <text evidence="1">The sequence shown here is derived from an EMBL/GenBank/DDBJ whole genome shotgun (WGS) entry which is preliminary data.</text>
</comment>
<proteinExistence type="predicted"/>
<dbReference type="AlphaFoldDB" id="A0A4C1SR52"/>
<dbReference type="EMBL" id="BGZK01000014">
    <property type="protein sequence ID" value="GBP04612.1"/>
    <property type="molecule type" value="Genomic_DNA"/>
</dbReference>